<dbReference type="Proteomes" id="UP000887013">
    <property type="component" value="Unassembled WGS sequence"/>
</dbReference>
<gene>
    <name evidence="1" type="ORF">NPIL_331141</name>
</gene>
<protein>
    <submittedName>
        <fullName evidence="1">Uncharacterized protein</fullName>
    </submittedName>
</protein>
<reference evidence="1" key="1">
    <citation type="submission" date="2020-08" db="EMBL/GenBank/DDBJ databases">
        <title>Multicomponent nature underlies the extraordinary mechanical properties of spider dragline silk.</title>
        <authorList>
            <person name="Kono N."/>
            <person name="Nakamura H."/>
            <person name="Mori M."/>
            <person name="Yoshida Y."/>
            <person name="Ohtoshi R."/>
            <person name="Malay A.D."/>
            <person name="Moran D.A.P."/>
            <person name="Tomita M."/>
            <person name="Numata K."/>
            <person name="Arakawa K."/>
        </authorList>
    </citation>
    <scope>NUCLEOTIDE SEQUENCE</scope>
</reference>
<evidence type="ECO:0000313" key="2">
    <source>
        <dbReference type="Proteomes" id="UP000887013"/>
    </source>
</evidence>
<name>A0A8X6IYU6_NEPPI</name>
<dbReference type="EMBL" id="BMAW01094661">
    <property type="protein sequence ID" value="GFS66742.1"/>
    <property type="molecule type" value="Genomic_DNA"/>
</dbReference>
<comment type="caution">
    <text evidence="1">The sequence shown here is derived from an EMBL/GenBank/DDBJ whole genome shotgun (WGS) entry which is preliminary data.</text>
</comment>
<organism evidence="1 2">
    <name type="scientific">Nephila pilipes</name>
    <name type="common">Giant wood spider</name>
    <name type="synonym">Nephila maculata</name>
    <dbReference type="NCBI Taxonomy" id="299642"/>
    <lineage>
        <taxon>Eukaryota</taxon>
        <taxon>Metazoa</taxon>
        <taxon>Ecdysozoa</taxon>
        <taxon>Arthropoda</taxon>
        <taxon>Chelicerata</taxon>
        <taxon>Arachnida</taxon>
        <taxon>Araneae</taxon>
        <taxon>Araneomorphae</taxon>
        <taxon>Entelegynae</taxon>
        <taxon>Araneoidea</taxon>
        <taxon>Nephilidae</taxon>
        <taxon>Nephila</taxon>
    </lineage>
</organism>
<keyword evidence="2" id="KW-1185">Reference proteome</keyword>
<sequence length="72" mass="8226">MAKNSCVDPLPPSSEDIIDQRAELGPTCVQIGNNKELPDKRSDPKREWMIERKKKIMDAKKRYGEQFYSGSA</sequence>
<evidence type="ECO:0000313" key="1">
    <source>
        <dbReference type="EMBL" id="GFS66742.1"/>
    </source>
</evidence>
<accession>A0A8X6IYU6</accession>
<proteinExistence type="predicted"/>
<dbReference type="AlphaFoldDB" id="A0A8X6IYU6"/>